<evidence type="ECO:0000313" key="12">
    <source>
        <dbReference type="EMBL" id="RSR48609.1"/>
    </source>
</evidence>
<dbReference type="GO" id="GO:0043138">
    <property type="term" value="F:3'-5' DNA helicase activity"/>
    <property type="evidence" value="ECO:0007669"/>
    <property type="project" value="UniProtKB-EC"/>
</dbReference>
<sequence length="438" mass="50538">LAQLKQLAAEIDISLLEPYYLLDGEHYKHVNGTIFRNGAFNKLFSECLPQLLQVLKQSDSILVFDRSLAVQRELVFKFLGQLADQKVFKKCPAEISDGFYQHPCIQQIQQLFGVLKNYAEQFDLLHIYLKAYLCVEVKKRLPQVLQNKGETTFSQQIRTLSEALKGEQGQRFAVFVQARYPLILVDEFQDTNQDQDDMLASIWRHPERYQKGCMIMVGDRKQAIYGFRGGDMLTFLNAYKDIQAKHGREYKLIHNHRSVADLVEVVDALFQRQIDFGEQVQYDPIRAGTRPHPVLIDQNQPNPHPLRWLTLKDKETEAQQVAWKIRDLLNQSHAGQLYFQKDAQTQTLNEDDIAVLSRNHDGLDKVQFELERLGIRVNRPSKRSVFDCTIAQDVGALLTAILHPYDEAKVKRALISRLFAMDLKQLLQLEQTAEGLSQ</sequence>
<keyword evidence="5" id="KW-0413">Isomerase</keyword>
<evidence type="ECO:0000256" key="7">
    <source>
        <dbReference type="ARBA" id="ARBA00034808"/>
    </source>
</evidence>
<evidence type="ECO:0000256" key="2">
    <source>
        <dbReference type="ARBA" id="ARBA00022801"/>
    </source>
</evidence>
<protein>
    <recommendedName>
        <fullName evidence="7">DNA 3'-5' helicase</fullName>
        <ecNumber evidence="7">5.6.2.4</ecNumber>
    </recommendedName>
</protein>
<dbReference type="Proteomes" id="UP000280073">
    <property type="component" value="Unassembled WGS sequence"/>
</dbReference>
<dbReference type="PROSITE" id="PS51198">
    <property type="entry name" value="UVRD_HELICASE_ATP_BIND"/>
    <property type="match status" value="1"/>
</dbReference>
<evidence type="ECO:0000259" key="11">
    <source>
        <dbReference type="PROSITE" id="PS51217"/>
    </source>
</evidence>
<dbReference type="PANTHER" id="PTHR11070">
    <property type="entry name" value="UVRD / RECB / PCRA DNA HELICASE FAMILY MEMBER"/>
    <property type="match status" value="1"/>
</dbReference>
<dbReference type="EC" id="5.6.2.4" evidence="7"/>
<reference evidence="12 13" key="1">
    <citation type="submission" date="2018-10" db="EMBL/GenBank/DDBJ databases">
        <title>GWAS and RNA-Seq identify cryptic mechanisms of antimicrobial resistance in Acinetobacter baumannii.</title>
        <authorList>
            <person name="Sahl J.W."/>
        </authorList>
    </citation>
    <scope>NUCLEOTIDE SEQUENCE [LARGE SCALE GENOMIC DNA]</scope>
    <source>
        <strain evidence="12 13">TG28175</strain>
    </source>
</reference>
<evidence type="ECO:0000313" key="13">
    <source>
        <dbReference type="Proteomes" id="UP000280073"/>
    </source>
</evidence>
<dbReference type="EMBL" id="RFDI01001134">
    <property type="protein sequence ID" value="RSR48609.1"/>
    <property type="molecule type" value="Genomic_DNA"/>
</dbReference>
<evidence type="ECO:0000256" key="4">
    <source>
        <dbReference type="ARBA" id="ARBA00022840"/>
    </source>
</evidence>
<evidence type="ECO:0000256" key="9">
    <source>
        <dbReference type="PROSITE-ProRule" id="PRU00560"/>
    </source>
</evidence>
<dbReference type="Pfam" id="PF00580">
    <property type="entry name" value="UvrD-helicase"/>
    <property type="match status" value="1"/>
</dbReference>
<evidence type="ECO:0000256" key="6">
    <source>
        <dbReference type="ARBA" id="ARBA00034617"/>
    </source>
</evidence>
<dbReference type="Pfam" id="PF13361">
    <property type="entry name" value="UvrD_C"/>
    <property type="match status" value="1"/>
</dbReference>
<gene>
    <name evidence="12" type="ORF">EA686_18260</name>
</gene>
<feature type="non-terminal residue" evidence="12">
    <location>
        <position position="438"/>
    </location>
</feature>
<dbReference type="Gene3D" id="3.40.50.300">
    <property type="entry name" value="P-loop containing nucleotide triphosphate hydrolases"/>
    <property type="match status" value="2"/>
</dbReference>
<dbReference type="Gene3D" id="1.10.3170.10">
    <property type="entry name" value="Recbcd, chain B, domain 2"/>
    <property type="match status" value="1"/>
</dbReference>
<feature type="non-terminal residue" evidence="12">
    <location>
        <position position="1"/>
    </location>
</feature>
<feature type="domain" description="UvrD-like helicase C-terminal" evidence="11">
    <location>
        <begin position="275"/>
        <end position="438"/>
    </location>
</feature>
<evidence type="ECO:0000256" key="5">
    <source>
        <dbReference type="ARBA" id="ARBA00023235"/>
    </source>
</evidence>
<dbReference type="InterPro" id="IPR000212">
    <property type="entry name" value="DNA_helicase_UvrD/REP"/>
</dbReference>
<dbReference type="Gene3D" id="1.10.486.10">
    <property type="entry name" value="PCRA, domain 4"/>
    <property type="match status" value="1"/>
</dbReference>
<dbReference type="GO" id="GO:0005829">
    <property type="term" value="C:cytosol"/>
    <property type="evidence" value="ECO:0007669"/>
    <property type="project" value="TreeGrafter"/>
</dbReference>
<evidence type="ECO:0000259" key="10">
    <source>
        <dbReference type="PROSITE" id="PS51198"/>
    </source>
</evidence>
<dbReference type="GO" id="GO:0005524">
    <property type="term" value="F:ATP binding"/>
    <property type="evidence" value="ECO:0007669"/>
    <property type="project" value="UniProtKB-UniRule"/>
</dbReference>
<dbReference type="InterPro" id="IPR027417">
    <property type="entry name" value="P-loop_NTPase"/>
</dbReference>
<evidence type="ECO:0000256" key="8">
    <source>
        <dbReference type="ARBA" id="ARBA00048988"/>
    </source>
</evidence>
<comment type="catalytic activity">
    <reaction evidence="6">
        <text>Couples ATP hydrolysis with the unwinding of duplex DNA by translocating in the 3'-5' direction.</text>
        <dbReference type="EC" id="5.6.2.4"/>
    </reaction>
</comment>
<dbReference type="GO" id="GO:0000725">
    <property type="term" value="P:recombinational repair"/>
    <property type="evidence" value="ECO:0007669"/>
    <property type="project" value="TreeGrafter"/>
</dbReference>
<comment type="caution">
    <text evidence="9">Lacks conserved residue(s) required for the propagation of feature annotation.</text>
</comment>
<keyword evidence="3 9" id="KW-0347">Helicase</keyword>
<comment type="catalytic activity">
    <reaction evidence="8">
        <text>ATP + H2O = ADP + phosphate + H(+)</text>
        <dbReference type="Rhea" id="RHEA:13065"/>
        <dbReference type="ChEBI" id="CHEBI:15377"/>
        <dbReference type="ChEBI" id="CHEBI:15378"/>
        <dbReference type="ChEBI" id="CHEBI:30616"/>
        <dbReference type="ChEBI" id="CHEBI:43474"/>
        <dbReference type="ChEBI" id="CHEBI:456216"/>
        <dbReference type="EC" id="5.6.2.4"/>
    </reaction>
</comment>
<keyword evidence="12" id="KW-0269">Exonuclease</keyword>
<dbReference type="InterPro" id="IPR014016">
    <property type="entry name" value="UvrD-like_ATP-bd"/>
</dbReference>
<dbReference type="PROSITE" id="PS51217">
    <property type="entry name" value="UVRD_HELICASE_CTER"/>
    <property type="match status" value="1"/>
</dbReference>
<dbReference type="GO" id="GO:0004527">
    <property type="term" value="F:exonuclease activity"/>
    <property type="evidence" value="ECO:0007669"/>
    <property type="project" value="UniProtKB-KW"/>
</dbReference>
<keyword evidence="2 9" id="KW-0378">Hydrolase</keyword>
<comment type="caution">
    <text evidence="12">The sequence shown here is derived from an EMBL/GenBank/DDBJ whole genome shotgun (WGS) entry which is preliminary data.</text>
</comment>
<evidence type="ECO:0000256" key="1">
    <source>
        <dbReference type="ARBA" id="ARBA00022741"/>
    </source>
</evidence>
<dbReference type="GO" id="GO:0009338">
    <property type="term" value="C:exodeoxyribonuclease V complex"/>
    <property type="evidence" value="ECO:0007669"/>
    <property type="project" value="TreeGrafter"/>
</dbReference>
<dbReference type="AlphaFoldDB" id="A0A429MLL0"/>
<dbReference type="InterPro" id="IPR014017">
    <property type="entry name" value="DNA_helicase_UvrD-like_C"/>
</dbReference>
<proteinExistence type="predicted"/>
<dbReference type="SUPFAM" id="SSF52540">
    <property type="entry name" value="P-loop containing nucleoside triphosphate hydrolases"/>
    <property type="match status" value="1"/>
</dbReference>
<name>A0A429MLL0_ACIBA</name>
<accession>A0A429MLL0</accession>
<dbReference type="PANTHER" id="PTHR11070:SF23">
    <property type="entry name" value="RECBCD ENZYME SUBUNIT RECB"/>
    <property type="match status" value="1"/>
</dbReference>
<evidence type="ECO:0000256" key="3">
    <source>
        <dbReference type="ARBA" id="ARBA00022806"/>
    </source>
</evidence>
<keyword evidence="12" id="KW-0540">Nuclease</keyword>
<feature type="domain" description="UvrD-like helicase ATP-binding" evidence="10">
    <location>
        <begin position="1"/>
        <end position="259"/>
    </location>
</feature>
<organism evidence="12 13">
    <name type="scientific">Acinetobacter baumannii</name>
    <dbReference type="NCBI Taxonomy" id="470"/>
    <lineage>
        <taxon>Bacteria</taxon>
        <taxon>Pseudomonadati</taxon>
        <taxon>Pseudomonadota</taxon>
        <taxon>Gammaproteobacteria</taxon>
        <taxon>Moraxellales</taxon>
        <taxon>Moraxellaceae</taxon>
        <taxon>Acinetobacter</taxon>
        <taxon>Acinetobacter calcoaceticus/baumannii complex</taxon>
    </lineage>
</organism>
<dbReference type="GO" id="GO:0003677">
    <property type="term" value="F:DNA binding"/>
    <property type="evidence" value="ECO:0007669"/>
    <property type="project" value="InterPro"/>
</dbReference>
<keyword evidence="1 9" id="KW-0547">Nucleotide-binding</keyword>
<keyword evidence="4 9" id="KW-0067">ATP-binding</keyword>